<keyword evidence="3" id="KW-1185">Reference proteome</keyword>
<dbReference type="Pfam" id="PF00144">
    <property type="entry name" value="Beta-lactamase"/>
    <property type="match status" value="1"/>
</dbReference>
<dbReference type="Gene3D" id="3.40.710.10">
    <property type="entry name" value="DD-peptidase/beta-lactamase superfamily"/>
    <property type="match status" value="1"/>
</dbReference>
<keyword evidence="2" id="KW-0378">Hydrolase</keyword>
<dbReference type="PANTHER" id="PTHR43319">
    <property type="entry name" value="BETA-LACTAMASE-RELATED"/>
    <property type="match status" value="1"/>
</dbReference>
<gene>
    <name evidence="2" type="ORF">ACFW88_29365</name>
</gene>
<comment type="caution">
    <text evidence="2">The sequence shown here is derived from an EMBL/GenBank/DDBJ whole genome shotgun (WGS) entry which is preliminary data.</text>
</comment>
<accession>A0ABW6HD92</accession>
<evidence type="ECO:0000259" key="1">
    <source>
        <dbReference type="Pfam" id="PF00144"/>
    </source>
</evidence>
<sequence>MTAQDTWSTQWRRAEIPAADGYGNARSVAAVQSVLACAGQTPHGRLLSEATCRMALDEQSHGVDLVLGIPLRFGIGYALNASDASVSTTSTHTCYWGGRGGSLVVNDLDTRMTIAYAMNQMTYLGLTDPRGQKLLHAAYKALAY</sequence>
<protein>
    <submittedName>
        <fullName evidence="2">Serine hydrolase</fullName>
    </submittedName>
</protein>
<dbReference type="RefSeq" id="WP_381812124.1">
    <property type="nucleotide sequence ID" value="NZ_JBHYTS010000063.1"/>
</dbReference>
<evidence type="ECO:0000313" key="3">
    <source>
        <dbReference type="Proteomes" id="UP001599756"/>
    </source>
</evidence>
<reference evidence="2 3" key="1">
    <citation type="submission" date="2024-09" db="EMBL/GenBank/DDBJ databases">
        <title>The Natural Products Discovery Center: Release of the First 8490 Sequenced Strains for Exploring Actinobacteria Biosynthetic Diversity.</title>
        <authorList>
            <person name="Kalkreuter E."/>
            <person name="Kautsar S.A."/>
            <person name="Yang D."/>
            <person name="Bader C.D."/>
            <person name="Teijaro C.N."/>
            <person name="Fluegel L."/>
            <person name="Davis C.M."/>
            <person name="Simpson J.R."/>
            <person name="Lauterbach L."/>
            <person name="Steele A.D."/>
            <person name="Gui C."/>
            <person name="Meng S."/>
            <person name="Li G."/>
            <person name="Viehrig K."/>
            <person name="Ye F."/>
            <person name="Su P."/>
            <person name="Kiefer A.F."/>
            <person name="Nichols A."/>
            <person name="Cepeda A.J."/>
            <person name="Yan W."/>
            <person name="Fan B."/>
            <person name="Jiang Y."/>
            <person name="Adhikari A."/>
            <person name="Zheng C.-J."/>
            <person name="Schuster L."/>
            <person name="Cowan T.M."/>
            <person name="Smanski M.J."/>
            <person name="Chevrette M.G."/>
            <person name="De Carvalho L.P.S."/>
            <person name="Shen B."/>
        </authorList>
    </citation>
    <scope>NUCLEOTIDE SEQUENCE [LARGE SCALE GENOMIC DNA]</scope>
    <source>
        <strain evidence="2 3">NPDC059500</strain>
    </source>
</reference>
<dbReference type="InterPro" id="IPR052907">
    <property type="entry name" value="Beta-lactamase/esterase"/>
</dbReference>
<dbReference type="EMBL" id="JBHYTS010000063">
    <property type="protein sequence ID" value="MFE1754607.1"/>
    <property type="molecule type" value="Genomic_DNA"/>
</dbReference>
<dbReference type="PANTHER" id="PTHR43319:SF3">
    <property type="entry name" value="BETA-LACTAMASE-RELATED DOMAIN-CONTAINING PROTEIN"/>
    <property type="match status" value="1"/>
</dbReference>
<proteinExistence type="predicted"/>
<dbReference type="Proteomes" id="UP001599756">
    <property type="component" value="Unassembled WGS sequence"/>
</dbReference>
<dbReference type="InterPro" id="IPR012338">
    <property type="entry name" value="Beta-lactam/transpept-like"/>
</dbReference>
<name>A0ABW6HD92_9ACTN</name>
<organism evidence="2 3">
    <name type="scientific">Streptomyces anandii</name>
    <dbReference type="NCBI Taxonomy" id="285454"/>
    <lineage>
        <taxon>Bacteria</taxon>
        <taxon>Bacillati</taxon>
        <taxon>Actinomycetota</taxon>
        <taxon>Actinomycetes</taxon>
        <taxon>Kitasatosporales</taxon>
        <taxon>Streptomycetaceae</taxon>
        <taxon>Streptomyces</taxon>
    </lineage>
</organism>
<dbReference type="GO" id="GO:0016787">
    <property type="term" value="F:hydrolase activity"/>
    <property type="evidence" value="ECO:0007669"/>
    <property type="project" value="UniProtKB-KW"/>
</dbReference>
<evidence type="ECO:0000313" key="2">
    <source>
        <dbReference type="EMBL" id="MFE1754607.1"/>
    </source>
</evidence>
<feature type="domain" description="Beta-lactamase-related" evidence="1">
    <location>
        <begin position="12"/>
        <end position="123"/>
    </location>
</feature>
<dbReference type="SUPFAM" id="SSF56601">
    <property type="entry name" value="beta-lactamase/transpeptidase-like"/>
    <property type="match status" value="1"/>
</dbReference>
<dbReference type="InterPro" id="IPR001466">
    <property type="entry name" value="Beta-lactam-related"/>
</dbReference>